<accession>A0A4S8ITG7</accession>
<evidence type="ECO:0000313" key="3">
    <source>
        <dbReference type="Proteomes" id="UP000317650"/>
    </source>
</evidence>
<protein>
    <submittedName>
        <fullName evidence="2">Uncharacterized protein</fullName>
    </submittedName>
</protein>
<proteinExistence type="predicted"/>
<sequence length="45" mass="4835">MQTVLAAAAHLLLAEVGGRRKRAIERDTETQPVDLTKDAGFGCHS</sequence>
<evidence type="ECO:0000256" key="1">
    <source>
        <dbReference type="SAM" id="MobiDB-lite"/>
    </source>
</evidence>
<dbReference type="Proteomes" id="UP000317650">
    <property type="component" value="Chromosome 6"/>
</dbReference>
<gene>
    <name evidence="2" type="ORF">C4D60_Mb06t37230</name>
</gene>
<evidence type="ECO:0000313" key="2">
    <source>
        <dbReference type="EMBL" id="THU52023.1"/>
    </source>
</evidence>
<dbReference type="EMBL" id="PYDT01000009">
    <property type="protein sequence ID" value="THU52023.1"/>
    <property type="molecule type" value="Genomic_DNA"/>
</dbReference>
<comment type="caution">
    <text evidence="2">The sequence shown here is derived from an EMBL/GenBank/DDBJ whole genome shotgun (WGS) entry which is preliminary data.</text>
</comment>
<feature type="region of interest" description="Disordered" evidence="1">
    <location>
        <begin position="23"/>
        <end position="45"/>
    </location>
</feature>
<reference evidence="2 3" key="1">
    <citation type="journal article" date="2019" name="Nat. Plants">
        <title>Genome sequencing of Musa balbisiana reveals subgenome evolution and function divergence in polyploid bananas.</title>
        <authorList>
            <person name="Yao X."/>
        </authorList>
    </citation>
    <scope>NUCLEOTIDE SEQUENCE [LARGE SCALE GENOMIC DNA]</scope>
    <source>
        <strain evidence="3">cv. DH-PKW</strain>
        <tissue evidence="2">Leaves</tissue>
    </source>
</reference>
<keyword evidence="3" id="KW-1185">Reference proteome</keyword>
<name>A0A4S8ITG7_MUSBA</name>
<dbReference type="AlphaFoldDB" id="A0A4S8ITG7"/>
<organism evidence="2 3">
    <name type="scientific">Musa balbisiana</name>
    <name type="common">Banana</name>
    <dbReference type="NCBI Taxonomy" id="52838"/>
    <lineage>
        <taxon>Eukaryota</taxon>
        <taxon>Viridiplantae</taxon>
        <taxon>Streptophyta</taxon>
        <taxon>Embryophyta</taxon>
        <taxon>Tracheophyta</taxon>
        <taxon>Spermatophyta</taxon>
        <taxon>Magnoliopsida</taxon>
        <taxon>Liliopsida</taxon>
        <taxon>Zingiberales</taxon>
        <taxon>Musaceae</taxon>
        <taxon>Musa</taxon>
    </lineage>
</organism>